<evidence type="ECO:0000256" key="5">
    <source>
        <dbReference type="ARBA" id="ARBA00023136"/>
    </source>
</evidence>
<dbReference type="InterPro" id="IPR050250">
    <property type="entry name" value="Macrolide_Exporter_MacB"/>
</dbReference>
<keyword evidence="11" id="KW-1185">Reference proteome</keyword>
<dbReference type="GO" id="GO:0022857">
    <property type="term" value="F:transmembrane transporter activity"/>
    <property type="evidence" value="ECO:0007669"/>
    <property type="project" value="TreeGrafter"/>
</dbReference>
<evidence type="ECO:0000259" key="8">
    <source>
        <dbReference type="Pfam" id="PF02687"/>
    </source>
</evidence>
<sequence>MEIRPILSTLRRHKTAAALIVLQVAVTCAIICNAVFLIAGRLEAVNRPTGIDEAGMVRIQLTGIGQDANPMVATREDLAALRAIPGVIQAASVNQVPLVSSSWNTSIGTAPGQVQPTLNATMYMGGPELFETMGLQLVAGRAMAADEFQDYDQEEGFRGITPSTAVVTRAFAERVFPDSDGFGVGETFYFGEDPVRIVGVVDTLLRPNFSSISDDPGYSMVLPVAVPYTLGGNYLIRTTPERRAEVLEAAVRTLKERGGSRIILEQQTYDEMRDDYFAQDRAMAWLLLAVILALLVVTALGIVGLASFWVQQRTKQIGVRRALGATRGQILRYFQTENFILATAGIVIGMVLAFGLNQLLMERYELARLPLVYLPVGAVALWLLGQFAVFWPARRAAAVPPAVATRSV</sequence>
<feature type="domain" description="MacB-like periplasmic core" evidence="9">
    <location>
        <begin position="30"/>
        <end position="253"/>
    </location>
</feature>
<feature type="transmembrane region" description="Helical" evidence="7">
    <location>
        <begin position="16"/>
        <end position="39"/>
    </location>
</feature>
<keyword evidence="5 7" id="KW-0472">Membrane</keyword>
<accession>A0A853J8R1</accession>
<evidence type="ECO:0000313" key="11">
    <source>
        <dbReference type="Proteomes" id="UP000578091"/>
    </source>
</evidence>
<dbReference type="PANTHER" id="PTHR30572">
    <property type="entry name" value="MEMBRANE COMPONENT OF TRANSPORTER-RELATED"/>
    <property type="match status" value="1"/>
</dbReference>
<comment type="subcellular location">
    <subcellularLocation>
        <location evidence="1">Cell membrane</location>
        <topology evidence="1">Multi-pass membrane protein</topology>
    </subcellularLocation>
</comment>
<feature type="domain" description="ABC3 transporter permease C-terminal" evidence="8">
    <location>
        <begin position="290"/>
        <end position="400"/>
    </location>
</feature>
<reference evidence="10 11" key="1">
    <citation type="submission" date="2020-07" db="EMBL/GenBank/DDBJ databases">
        <title>Luteimonas sp. SJ-92.</title>
        <authorList>
            <person name="Huang X.-X."/>
            <person name="Xu L."/>
            <person name="Sun J.-Q."/>
        </authorList>
    </citation>
    <scope>NUCLEOTIDE SEQUENCE [LARGE SCALE GENOMIC DNA]</scope>
    <source>
        <strain evidence="10 11">SJ-92</strain>
    </source>
</reference>
<dbReference type="InterPro" id="IPR025857">
    <property type="entry name" value="MacB_PCD"/>
</dbReference>
<feature type="transmembrane region" description="Helical" evidence="7">
    <location>
        <begin position="282"/>
        <end position="310"/>
    </location>
</feature>
<evidence type="ECO:0000256" key="6">
    <source>
        <dbReference type="ARBA" id="ARBA00038076"/>
    </source>
</evidence>
<comment type="caution">
    <text evidence="10">The sequence shown here is derived from an EMBL/GenBank/DDBJ whole genome shotgun (WGS) entry which is preliminary data.</text>
</comment>
<dbReference type="Pfam" id="PF02687">
    <property type="entry name" value="FtsX"/>
    <property type="match status" value="1"/>
</dbReference>
<evidence type="ECO:0000256" key="1">
    <source>
        <dbReference type="ARBA" id="ARBA00004651"/>
    </source>
</evidence>
<organism evidence="10 11">
    <name type="scientific">Luteimonas salinisoli</name>
    <dbReference type="NCBI Taxonomy" id="2752307"/>
    <lineage>
        <taxon>Bacteria</taxon>
        <taxon>Pseudomonadati</taxon>
        <taxon>Pseudomonadota</taxon>
        <taxon>Gammaproteobacteria</taxon>
        <taxon>Lysobacterales</taxon>
        <taxon>Lysobacteraceae</taxon>
        <taxon>Luteimonas</taxon>
    </lineage>
</organism>
<protein>
    <submittedName>
        <fullName evidence="10">ABC transporter permease</fullName>
    </submittedName>
</protein>
<evidence type="ECO:0000256" key="7">
    <source>
        <dbReference type="SAM" id="Phobius"/>
    </source>
</evidence>
<dbReference type="RefSeq" id="WP_180677377.1">
    <property type="nucleotide sequence ID" value="NZ_JACCKA010000029.1"/>
</dbReference>
<evidence type="ECO:0000259" key="9">
    <source>
        <dbReference type="Pfam" id="PF12704"/>
    </source>
</evidence>
<dbReference type="Proteomes" id="UP000578091">
    <property type="component" value="Unassembled WGS sequence"/>
</dbReference>
<gene>
    <name evidence="10" type="ORF">H0E84_04210</name>
</gene>
<proteinExistence type="inferred from homology"/>
<keyword evidence="2" id="KW-1003">Cell membrane</keyword>
<dbReference type="PANTHER" id="PTHR30572:SF4">
    <property type="entry name" value="ABC TRANSPORTER PERMEASE YTRF"/>
    <property type="match status" value="1"/>
</dbReference>
<feature type="transmembrane region" description="Helical" evidence="7">
    <location>
        <begin position="372"/>
        <end position="391"/>
    </location>
</feature>
<evidence type="ECO:0000313" key="10">
    <source>
        <dbReference type="EMBL" id="NZA25576.1"/>
    </source>
</evidence>
<dbReference type="InterPro" id="IPR003838">
    <property type="entry name" value="ABC3_permease_C"/>
</dbReference>
<feature type="transmembrane region" description="Helical" evidence="7">
    <location>
        <begin position="339"/>
        <end position="360"/>
    </location>
</feature>
<comment type="similarity">
    <text evidence="6">Belongs to the ABC-4 integral membrane protein family.</text>
</comment>
<evidence type="ECO:0000256" key="3">
    <source>
        <dbReference type="ARBA" id="ARBA00022692"/>
    </source>
</evidence>
<dbReference type="Pfam" id="PF12704">
    <property type="entry name" value="MacB_PCD"/>
    <property type="match status" value="1"/>
</dbReference>
<dbReference type="EMBL" id="JACCKA010000029">
    <property type="protein sequence ID" value="NZA25576.1"/>
    <property type="molecule type" value="Genomic_DNA"/>
</dbReference>
<dbReference type="GO" id="GO:0005886">
    <property type="term" value="C:plasma membrane"/>
    <property type="evidence" value="ECO:0007669"/>
    <property type="project" value="UniProtKB-SubCell"/>
</dbReference>
<name>A0A853J8R1_9GAMM</name>
<evidence type="ECO:0000256" key="4">
    <source>
        <dbReference type="ARBA" id="ARBA00022989"/>
    </source>
</evidence>
<keyword evidence="3 7" id="KW-0812">Transmembrane</keyword>
<evidence type="ECO:0000256" key="2">
    <source>
        <dbReference type="ARBA" id="ARBA00022475"/>
    </source>
</evidence>
<dbReference type="AlphaFoldDB" id="A0A853J8R1"/>
<keyword evidence="4 7" id="KW-1133">Transmembrane helix</keyword>